<organism evidence="3 4">
    <name type="scientific">Neolentinus lepideus HHB14362 ss-1</name>
    <dbReference type="NCBI Taxonomy" id="1314782"/>
    <lineage>
        <taxon>Eukaryota</taxon>
        <taxon>Fungi</taxon>
        <taxon>Dikarya</taxon>
        <taxon>Basidiomycota</taxon>
        <taxon>Agaricomycotina</taxon>
        <taxon>Agaricomycetes</taxon>
        <taxon>Gloeophyllales</taxon>
        <taxon>Gloeophyllaceae</taxon>
        <taxon>Neolentinus</taxon>
    </lineage>
</organism>
<reference evidence="3 4" key="1">
    <citation type="journal article" date="2016" name="Mol. Biol. Evol.">
        <title>Comparative Genomics of Early-Diverging Mushroom-Forming Fungi Provides Insights into the Origins of Lignocellulose Decay Capabilities.</title>
        <authorList>
            <person name="Nagy L.G."/>
            <person name="Riley R."/>
            <person name="Tritt A."/>
            <person name="Adam C."/>
            <person name="Daum C."/>
            <person name="Floudas D."/>
            <person name="Sun H."/>
            <person name="Yadav J.S."/>
            <person name="Pangilinan J."/>
            <person name="Larsson K.H."/>
            <person name="Matsuura K."/>
            <person name="Barry K."/>
            <person name="Labutti K."/>
            <person name="Kuo R."/>
            <person name="Ohm R.A."/>
            <person name="Bhattacharya S.S."/>
            <person name="Shirouzu T."/>
            <person name="Yoshinaga Y."/>
            <person name="Martin F.M."/>
            <person name="Grigoriev I.V."/>
            <person name="Hibbett D.S."/>
        </authorList>
    </citation>
    <scope>NUCLEOTIDE SEQUENCE [LARGE SCALE GENOMIC DNA]</scope>
    <source>
        <strain evidence="3 4">HHB14362 ss-1</strain>
    </source>
</reference>
<gene>
    <name evidence="3" type="ORF">NEOLEDRAFT_1183462</name>
</gene>
<dbReference type="InterPro" id="IPR057670">
    <property type="entry name" value="SH3_retrovirus"/>
</dbReference>
<dbReference type="OrthoDB" id="3243429at2759"/>
<keyword evidence="4" id="KW-1185">Reference proteome</keyword>
<name>A0A165N9R6_9AGAM</name>
<dbReference type="EMBL" id="KV425643">
    <property type="protein sequence ID" value="KZT19356.1"/>
    <property type="molecule type" value="Genomic_DNA"/>
</dbReference>
<evidence type="ECO:0000313" key="3">
    <source>
        <dbReference type="EMBL" id="KZT19356.1"/>
    </source>
</evidence>
<feature type="domain" description="Retroviral polymerase SH3-like" evidence="2">
    <location>
        <begin position="72"/>
        <end position="122"/>
    </location>
</feature>
<dbReference type="Proteomes" id="UP000076761">
    <property type="component" value="Unassembled WGS sequence"/>
</dbReference>
<dbReference type="AlphaFoldDB" id="A0A165N9R6"/>
<evidence type="ECO:0000259" key="2">
    <source>
        <dbReference type="Pfam" id="PF25597"/>
    </source>
</evidence>
<feature type="compositionally biased region" description="Pro residues" evidence="1">
    <location>
        <begin position="164"/>
        <end position="199"/>
    </location>
</feature>
<protein>
    <recommendedName>
        <fullName evidence="2">Retroviral polymerase SH3-like domain-containing protein</fullName>
    </recommendedName>
</protein>
<dbReference type="InParanoid" id="A0A165N9R6"/>
<evidence type="ECO:0000256" key="1">
    <source>
        <dbReference type="SAM" id="MobiDB-lite"/>
    </source>
</evidence>
<feature type="compositionally biased region" description="Polar residues" evidence="1">
    <location>
        <begin position="201"/>
        <end position="218"/>
    </location>
</feature>
<sequence>MLFEAKLPASFRTYAVRCFVHVHNHVPCSALSGVIPYSLWKKGKKPDVSYFWVFVLTQFDLALGCCLKLVSSNSQQLQPHTRKCIFVGYAPGTHAWTFWDPAEHKFFNSSNAVFDERCFPGNARDINPFGDPLSSVDIPDQGGDDELPLDVPDQGGDDDDDAPPHPPPAIALPPSPSPDPMPPPGPPPNVNPPANPPPRCSTHSMHQQGSLNETALRR</sequence>
<accession>A0A165N9R6</accession>
<proteinExistence type="predicted"/>
<dbReference type="STRING" id="1314782.A0A165N9R6"/>
<evidence type="ECO:0000313" key="4">
    <source>
        <dbReference type="Proteomes" id="UP000076761"/>
    </source>
</evidence>
<feature type="region of interest" description="Disordered" evidence="1">
    <location>
        <begin position="125"/>
        <end position="218"/>
    </location>
</feature>
<dbReference type="Pfam" id="PF25597">
    <property type="entry name" value="SH3_retrovirus"/>
    <property type="match status" value="1"/>
</dbReference>